<dbReference type="EMBL" id="JAQJAN010000006">
    <property type="protein sequence ID" value="KAJ5727704.1"/>
    <property type="molecule type" value="Genomic_DNA"/>
</dbReference>
<dbReference type="Pfam" id="PF01494">
    <property type="entry name" value="FAD_binding_3"/>
    <property type="match status" value="1"/>
</dbReference>
<gene>
    <name evidence="7" type="ORF">N7493_005524</name>
</gene>
<dbReference type="PANTHER" id="PTHR46972:SF1">
    <property type="entry name" value="FAD DEPENDENT OXIDOREDUCTASE DOMAIN-CONTAINING PROTEIN"/>
    <property type="match status" value="1"/>
</dbReference>
<feature type="chain" id="PRO_5042146055" description="FAD-binding domain-containing protein" evidence="5">
    <location>
        <begin position="19"/>
        <end position="418"/>
    </location>
</feature>
<dbReference type="InterPro" id="IPR002938">
    <property type="entry name" value="FAD-bd"/>
</dbReference>
<dbReference type="Gene3D" id="3.50.50.60">
    <property type="entry name" value="FAD/NAD(P)-binding domain"/>
    <property type="match status" value="1"/>
</dbReference>
<reference evidence="7" key="2">
    <citation type="submission" date="2023-01" db="EMBL/GenBank/DDBJ databases">
        <authorList>
            <person name="Petersen C."/>
        </authorList>
    </citation>
    <scope>NUCLEOTIDE SEQUENCE</scope>
    <source>
        <strain evidence="7">IBT 17514</strain>
    </source>
</reference>
<accession>A0AAD6HMT0</accession>
<proteinExistence type="predicted"/>
<reference evidence="7" key="1">
    <citation type="journal article" date="2023" name="IMA Fungus">
        <title>Comparative genomic study of the Penicillium genus elucidates a diverse pangenome and 15 lateral gene transfer events.</title>
        <authorList>
            <person name="Petersen C."/>
            <person name="Sorensen T."/>
            <person name="Nielsen M.R."/>
            <person name="Sondergaard T.E."/>
            <person name="Sorensen J.L."/>
            <person name="Fitzpatrick D.A."/>
            <person name="Frisvad J.C."/>
            <person name="Nielsen K.L."/>
        </authorList>
    </citation>
    <scope>NUCLEOTIDE SEQUENCE</scope>
    <source>
        <strain evidence="7">IBT 17514</strain>
    </source>
</reference>
<evidence type="ECO:0000256" key="2">
    <source>
        <dbReference type="ARBA" id="ARBA00022827"/>
    </source>
</evidence>
<evidence type="ECO:0000256" key="5">
    <source>
        <dbReference type="SAM" id="SignalP"/>
    </source>
</evidence>
<comment type="caution">
    <text evidence="7">The sequence shown here is derived from an EMBL/GenBank/DDBJ whole genome shotgun (WGS) entry which is preliminary data.</text>
</comment>
<organism evidence="7 8">
    <name type="scientific">Penicillium malachiteum</name>
    <dbReference type="NCBI Taxonomy" id="1324776"/>
    <lineage>
        <taxon>Eukaryota</taxon>
        <taxon>Fungi</taxon>
        <taxon>Dikarya</taxon>
        <taxon>Ascomycota</taxon>
        <taxon>Pezizomycotina</taxon>
        <taxon>Eurotiomycetes</taxon>
        <taxon>Eurotiomycetidae</taxon>
        <taxon>Eurotiales</taxon>
        <taxon>Aspergillaceae</taxon>
        <taxon>Penicillium</taxon>
    </lineage>
</organism>
<sequence>MSLRIAIIGAGPVGLTLARLLHALNKPNLEVVVFESEASRYARQQGGTLDLHPDTGLAALKEAGLWDEFKTRVRYDGEALIICDKKLVKYLSLTPKDEQSSAGRPEIDRSSLREMLLDSVPSEMIRWGFRLREIDENRNLIFDHGVESGFDLIVGADGAWSKIRKYLSDEKPHYSGIGGYIFHIPNAEERAPEAFKLTNRGSVFSFSDGRSIMSQYISDGSLYVNAWCPLPETWRENLSHDADDTEAIKKWVLDQFHDWHPDLVDFIKLAEQPSSSSLYELPVGWRWESRPGVTLIGDAAHLMTPFAGEGVNVGMQDSLMLSRAIGKALESPDPATQFNTTELVNFEEDLFVRGERVTSLTKDMMNWMMFSDGSPRSVIDKYILRIITFHDKGVRDYLRYPLLKGSLKSWYFLYRLFH</sequence>
<dbReference type="PANTHER" id="PTHR46972">
    <property type="entry name" value="MONOOXYGENASE ASQM-RELATED"/>
    <property type="match status" value="1"/>
</dbReference>
<dbReference type="AlphaFoldDB" id="A0AAD6HMT0"/>
<keyword evidence="5" id="KW-0732">Signal</keyword>
<evidence type="ECO:0000256" key="4">
    <source>
        <dbReference type="ARBA" id="ARBA00023033"/>
    </source>
</evidence>
<dbReference type="InterPro" id="IPR036188">
    <property type="entry name" value="FAD/NAD-bd_sf"/>
</dbReference>
<keyword evidence="1" id="KW-0285">Flavoprotein</keyword>
<dbReference type="Proteomes" id="UP001215712">
    <property type="component" value="Unassembled WGS sequence"/>
</dbReference>
<evidence type="ECO:0000313" key="7">
    <source>
        <dbReference type="EMBL" id="KAJ5727704.1"/>
    </source>
</evidence>
<feature type="domain" description="FAD-binding" evidence="6">
    <location>
        <begin position="5"/>
        <end position="330"/>
    </location>
</feature>
<name>A0AAD6HMT0_9EURO</name>
<keyword evidence="2" id="KW-0274">FAD</keyword>
<keyword evidence="4" id="KW-0503">Monooxygenase</keyword>
<dbReference type="GO" id="GO:0071949">
    <property type="term" value="F:FAD binding"/>
    <property type="evidence" value="ECO:0007669"/>
    <property type="project" value="InterPro"/>
</dbReference>
<evidence type="ECO:0000313" key="8">
    <source>
        <dbReference type="Proteomes" id="UP001215712"/>
    </source>
</evidence>
<evidence type="ECO:0000256" key="1">
    <source>
        <dbReference type="ARBA" id="ARBA00022630"/>
    </source>
</evidence>
<keyword evidence="3" id="KW-0560">Oxidoreductase</keyword>
<dbReference type="PRINTS" id="PR00420">
    <property type="entry name" value="RNGMNOXGNASE"/>
</dbReference>
<protein>
    <recommendedName>
        <fullName evidence="6">FAD-binding domain-containing protein</fullName>
    </recommendedName>
</protein>
<evidence type="ECO:0000256" key="3">
    <source>
        <dbReference type="ARBA" id="ARBA00023002"/>
    </source>
</evidence>
<feature type="signal peptide" evidence="5">
    <location>
        <begin position="1"/>
        <end position="18"/>
    </location>
</feature>
<evidence type="ECO:0000259" key="6">
    <source>
        <dbReference type="Pfam" id="PF01494"/>
    </source>
</evidence>
<dbReference type="SUPFAM" id="SSF51905">
    <property type="entry name" value="FAD/NAD(P)-binding domain"/>
    <property type="match status" value="1"/>
</dbReference>
<dbReference type="GO" id="GO:0004497">
    <property type="term" value="F:monooxygenase activity"/>
    <property type="evidence" value="ECO:0007669"/>
    <property type="project" value="UniProtKB-KW"/>
</dbReference>
<keyword evidence="8" id="KW-1185">Reference proteome</keyword>